<evidence type="ECO:0000313" key="2">
    <source>
        <dbReference type="EMBL" id="GAI59178.1"/>
    </source>
</evidence>
<protein>
    <submittedName>
        <fullName evidence="2">Uncharacterized protein</fullName>
    </submittedName>
</protein>
<accession>X1PTM0</accession>
<dbReference type="EMBL" id="BARW01002637">
    <property type="protein sequence ID" value="GAI59178.1"/>
    <property type="molecule type" value="Genomic_DNA"/>
</dbReference>
<comment type="caution">
    <text evidence="2">The sequence shown here is derived from an EMBL/GenBank/DDBJ whole genome shotgun (WGS) entry which is preliminary data.</text>
</comment>
<evidence type="ECO:0000313" key="1">
    <source>
        <dbReference type="EMBL" id="GAH82367.1"/>
    </source>
</evidence>
<dbReference type="AlphaFoldDB" id="X1PTM0"/>
<dbReference type="EMBL" id="BARU01040873">
    <property type="protein sequence ID" value="GAH82367.1"/>
    <property type="molecule type" value="Genomic_DNA"/>
</dbReference>
<name>X1PTM0_9ZZZZ</name>
<organism evidence="2">
    <name type="scientific">marine sediment metagenome</name>
    <dbReference type="NCBI Taxonomy" id="412755"/>
    <lineage>
        <taxon>unclassified sequences</taxon>
        <taxon>metagenomes</taxon>
        <taxon>ecological metagenomes</taxon>
    </lineage>
</organism>
<proteinExistence type="predicted"/>
<sequence>MTAVDVLKINRAKTVSSAVASEKLELIKCMDYEDIEPGVDSDDWV</sequence>
<reference evidence="2" key="1">
    <citation type="journal article" date="2014" name="Front. Microbiol.">
        <title>High frequency of phylogenetically diverse reductive dehalogenase-homologous genes in deep subseafloor sedimentary metagenomes.</title>
        <authorList>
            <person name="Kawai M."/>
            <person name="Futagami T."/>
            <person name="Toyoda A."/>
            <person name="Takaki Y."/>
            <person name="Nishi S."/>
            <person name="Hori S."/>
            <person name="Arai W."/>
            <person name="Tsubouchi T."/>
            <person name="Morono Y."/>
            <person name="Uchiyama I."/>
            <person name="Ito T."/>
            <person name="Fujiyama A."/>
            <person name="Inagaki F."/>
            <person name="Takami H."/>
        </authorList>
    </citation>
    <scope>NUCLEOTIDE SEQUENCE</scope>
    <source>
        <strain evidence="2">Expedition CK06-06</strain>
    </source>
</reference>
<gene>
    <name evidence="1" type="ORF">S03H2_63133</name>
    <name evidence="2" type="ORF">S12H4_07218</name>
</gene>